<evidence type="ECO:0000256" key="1">
    <source>
        <dbReference type="ARBA" id="ARBA00004141"/>
    </source>
</evidence>
<keyword evidence="9" id="KW-1185">Reference proteome</keyword>
<feature type="transmembrane region" description="Helical" evidence="6">
    <location>
        <begin position="329"/>
        <end position="351"/>
    </location>
</feature>
<feature type="transmembrane region" description="Helical" evidence="6">
    <location>
        <begin position="269"/>
        <end position="291"/>
    </location>
</feature>
<feature type="domain" description="Major facilitator superfamily (MFS) profile" evidence="7">
    <location>
        <begin position="21"/>
        <end position="422"/>
    </location>
</feature>
<feature type="transmembrane region" description="Helical" evidence="6">
    <location>
        <begin position="117"/>
        <end position="138"/>
    </location>
</feature>
<keyword evidence="2" id="KW-0813">Transport</keyword>
<organism evidence="8 9">
    <name type="scientific">Sphingomonas colocasiae</name>
    <dbReference type="NCBI Taxonomy" id="1848973"/>
    <lineage>
        <taxon>Bacteria</taxon>
        <taxon>Pseudomonadati</taxon>
        <taxon>Pseudomonadota</taxon>
        <taxon>Alphaproteobacteria</taxon>
        <taxon>Sphingomonadales</taxon>
        <taxon>Sphingomonadaceae</taxon>
        <taxon>Sphingomonas</taxon>
    </lineage>
</organism>
<evidence type="ECO:0000256" key="4">
    <source>
        <dbReference type="ARBA" id="ARBA00022989"/>
    </source>
</evidence>
<evidence type="ECO:0000256" key="5">
    <source>
        <dbReference type="ARBA" id="ARBA00023136"/>
    </source>
</evidence>
<feature type="transmembrane region" description="Helical" evidence="6">
    <location>
        <begin position="87"/>
        <end position="111"/>
    </location>
</feature>
<evidence type="ECO:0000313" key="9">
    <source>
        <dbReference type="Proteomes" id="UP000706039"/>
    </source>
</evidence>
<dbReference type="PROSITE" id="PS50850">
    <property type="entry name" value="MFS"/>
    <property type="match status" value="1"/>
</dbReference>
<feature type="transmembrane region" description="Helical" evidence="6">
    <location>
        <begin position="303"/>
        <end position="323"/>
    </location>
</feature>
<comment type="subcellular location">
    <subcellularLocation>
        <location evidence="1">Membrane</location>
        <topology evidence="1">Multi-pass membrane protein</topology>
    </subcellularLocation>
</comment>
<keyword evidence="4 6" id="KW-1133">Transmembrane helix</keyword>
<dbReference type="PANTHER" id="PTHR23505">
    <property type="entry name" value="SPINSTER"/>
    <property type="match status" value="1"/>
</dbReference>
<dbReference type="InterPro" id="IPR020846">
    <property type="entry name" value="MFS_dom"/>
</dbReference>
<proteinExistence type="predicted"/>
<evidence type="ECO:0000313" key="8">
    <source>
        <dbReference type="EMBL" id="MBY8824920.1"/>
    </source>
</evidence>
<feature type="transmembrane region" description="Helical" evidence="6">
    <location>
        <begin position="58"/>
        <end position="80"/>
    </location>
</feature>
<feature type="transmembrane region" description="Helical" evidence="6">
    <location>
        <begin position="18"/>
        <end position="38"/>
    </location>
</feature>
<dbReference type="SUPFAM" id="SSF103473">
    <property type="entry name" value="MFS general substrate transporter"/>
    <property type="match status" value="1"/>
</dbReference>
<evidence type="ECO:0000256" key="6">
    <source>
        <dbReference type="SAM" id="Phobius"/>
    </source>
</evidence>
<name>A0ABS7PU93_9SPHN</name>
<dbReference type="PANTHER" id="PTHR23505:SF79">
    <property type="entry name" value="PROTEIN SPINSTER"/>
    <property type="match status" value="1"/>
</dbReference>
<keyword evidence="3 6" id="KW-0812">Transmembrane</keyword>
<feature type="transmembrane region" description="Helical" evidence="6">
    <location>
        <begin position="235"/>
        <end position="257"/>
    </location>
</feature>
<dbReference type="Proteomes" id="UP000706039">
    <property type="component" value="Unassembled WGS sequence"/>
</dbReference>
<feature type="transmembrane region" description="Helical" evidence="6">
    <location>
        <begin position="363"/>
        <end position="387"/>
    </location>
</feature>
<keyword evidence="5 6" id="KW-0472">Membrane</keyword>
<comment type="caution">
    <text evidence="8">The sequence shown here is derived from an EMBL/GenBank/DDBJ whole genome shotgun (WGS) entry which is preliminary data.</text>
</comment>
<evidence type="ECO:0000256" key="2">
    <source>
        <dbReference type="ARBA" id="ARBA00022448"/>
    </source>
</evidence>
<dbReference type="InterPro" id="IPR011701">
    <property type="entry name" value="MFS"/>
</dbReference>
<dbReference type="RefSeq" id="WP_222992026.1">
    <property type="nucleotide sequence ID" value="NZ_JAINVV010000010.1"/>
</dbReference>
<sequence>MTIATTDSDADFPTARKAWYVVGLLVFAYALSMIDRFIPILMVDQLNAEFNLNDAQLGLLIGFGFAFVYAFAGLPLANLIDQGQRRLIVAIGIIIWSMATLGSGFATSYWQLLACRAMLAIGEAVLTPAAVSLIFDLFPATRRALPMSVYAGIASIMGMGSLVVAGGAMALAAMLSPMLDMAPWRVTFLLLGAPGILLGILFLTTVTEPLRQSRAVAPAASAAQFFAYLRDRWTFFIPLFAGVALTSIVSFAQVTWVPNMLVRSYGFPAASAGITFGLIVGAAAIIGVFVWPQVAQRLRNGLVRCLLIGSASGGIAMMIGMLGESAGALLVPATVASFLVATLGVLTPLAIQRYGDARMQARLTAVYLFLTNMLGQGLGPLSVPLMVGVLGTGAMLESGLLVTAAIVIPLAVSCYWLSLLSIRRGTVEPG</sequence>
<feature type="transmembrane region" description="Helical" evidence="6">
    <location>
        <begin position="186"/>
        <end position="206"/>
    </location>
</feature>
<accession>A0ABS7PU93</accession>
<feature type="transmembrane region" description="Helical" evidence="6">
    <location>
        <begin position="150"/>
        <end position="174"/>
    </location>
</feature>
<reference evidence="8 9" key="1">
    <citation type="submission" date="2021-08" db="EMBL/GenBank/DDBJ databases">
        <authorList>
            <person name="Tuo L."/>
        </authorList>
    </citation>
    <scope>NUCLEOTIDE SEQUENCE [LARGE SCALE GENOMIC DNA]</scope>
    <source>
        <strain evidence="8 9">JCM 31229</strain>
    </source>
</reference>
<dbReference type="EMBL" id="JAINVV010000010">
    <property type="protein sequence ID" value="MBY8824920.1"/>
    <property type="molecule type" value="Genomic_DNA"/>
</dbReference>
<dbReference type="InterPro" id="IPR044770">
    <property type="entry name" value="MFS_spinster-like"/>
</dbReference>
<dbReference type="InterPro" id="IPR036259">
    <property type="entry name" value="MFS_trans_sf"/>
</dbReference>
<gene>
    <name evidence="8" type="ORF">K7G82_21630</name>
</gene>
<dbReference type="Gene3D" id="1.20.1250.20">
    <property type="entry name" value="MFS general substrate transporter like domains"/>
    <property type="match status" value="1"/>
</dbReference>
<dbReference type="Pfam" id="PF07690">
    <property type="entry name" value="MFS_1"/>
    <property type="match status" value="1"/>
</dbReference>
<feature type="transmembrane region" description="Helical" evidence="6">
    <location>
        <begin position="399"/>
        <end position="422"/>
    </location>
</feature>
<evidence type="ECO:0000259" key="7">
    <source>
        <dbReference type="PROSITE" id="PS50850"/>
    </source>
</evidence>
<protein>
    <submittedName>
        <fullName evidence="8">MFS transporter</fullName>
    </submittedName>
</protein>
<evidence type="ECO:0000256" key="3">
    <source>
        <dbReference type="ARBA" id="ARBA00022692"/>
    </source>
</evidence>